<dbReference type="EMBL" id="CP061800">
    <property type="protein sequence ID" value="QTA90840.1"/>
    <property type="molecule type" value="Genomic_DNA"/>
</dbReference>
<sequence length="1177" mass="131566">MNSKQTRRFCKIENGAFAIFFLCLFLLILVSLTFTCGSRAETIKSDVSYSVEPESDSDYKEVAENFLRYLNSDKKIVSIKAMRNGNALIGHLITLNQGGYILVPATRYLPPVKAYSLNSDFDALPKWYQEVLINELSALRQIKTDKRDKIRTENSSRWDFLLSYTDKKRSYRYKPDTFLLKTTWNQGYPYNKKLPKINNEHVWAGCAQAAQAQIMKYYNHPRKANGVVTHHWNGQVFKAILYKTYNWDIMPDSINTSTPEYIQDEIALLMRDLSIVNHADYGLNGSSASTDIRALTENFGYATGIDEMTNDDEDQFFETLRSEIDDERPVLLSFVGCHVTVADGYASDPTGKKIHINMGWGGSGDEYYYLNDTVVTNSHTFPPNLNMIYNIRPCSPEKNNCYVNLEDTDTIENFSISGRFNDQYDMDSYEVYLKGSTQITGSSGYYQGFYIMVYNADRELLISQDDTINLSLPAGKYAVKISLRNEDGWHYTYEADSADYMAEISTETLTADEISQIEARDIPPVITNDFEDLIISSPHKIRIDALDEDGDDISFKAVSSDENAAAVNLDGNILTITPLDSGISEIKVKAKSGDERAKKTFRVLSVNEEISFGKEFTIDGVFDSQEDFNTHKVILDGECSIWGYGFKSVLDSEGNYLVNPGCQTIEDQFERDVCFIGNSLEENPGQWGMSFSYNEDGDNSYTLFVSCPDADTDIDVIAELLELDDGSGPSATYYTLEPQITGGNGSIEPGSELKAKQGSTQVFTLRPDPGYQVAVFTDNGENKKGELANNEYRLSNIRENHVICVAFEETPESEELIWLTSKADAISKAQAEDKKVLLLAGREICGNTTYMRDTVCESLSPPVNNLLSDAFILWFCDVDSTTDYYPYASGLGNYMLPLICCIDPDDSETYLDRTTGTQTPDDLYSRLESISVPDPVIYMLTPEVTGENGNIEPGTAFQVNEASAQTFTLMPDSGFRVAVFTDNGEDKKAEIENHQYTLSNIRENHVISVSFEKIPAPAPENVSATDGATYQDKVCITWCAVPGAAYYKIYRGINKNSEESEALTDWQSITMFDDTSVTPGEIYYYRVRAAINTSGADASEYSHWDTGSATLKTVRKGDINADNLLDLTDAILTLQILAGEHPSMFRSDYSLCEADIDDNSHVSLAEAVYALRAAAAE</sequence>
<dbReference type="Gene3D" id="3.40.30.10">
    <property type="entry name" value="Glutaredoxin"/>
    <property type="match status" value="1"/>
</dbReference>
<dbReference type="Proteomes" id="UP000663722">
    <property type="component" value="Chromosome"/>
</dbReference>
<dbReference type="Gene3D" id="1.10.1330.10">
    <property type="entry name" value="Dockerin domain"/>
    <property type="match status" value="1"/>
</dbReference>
<dbReference type="SUPFAM" id="SSF49265">
    <property type="entry name" value="Fibronectin type III"/>
    <property type="match status" value="1"/>
</dbReference>
<dbReference type="PRINTS" id="PR00797">
    <property type="entry name" value="STREPTOPAIN"/>
</dbReference>
<feature type="domain" description="Fibronectin type-III" evidence="2">
    <location>
        <begin position="1018"/>
        <end position="1113"/>
    </location>
</feature>
<accession>A0A975GRF4</accession>
<dbReference type="InterPro" id="IPR013783">
    <property type="entry name" value="Ig-like_fold"/>
</dbReference>
<dbReference type="PROSITE" id="PS50853">
    <property type="entry name" value="FN3"/>
    <property type="match status" value="1"/>
</dbReference>
<dbReference type="KEGG" id="dmm:dnm_069020"/>
<evidence type="ECO:0000259" key="2">
    <source>
        <dbReference type="PROSITE" id="PS50853"/>
    </source>
</evidence>
<feature type="active site" description="Nucleophile" evidence="1">
    <location>
        <position position="206"/>
    </location>
</feature>
<dbReference type="InterPro" id="IPR036249">
    <property type="entry name" value="Thioredoxin-like_sf"/>
</dbReference>
<gene>
    <name evidence="3" type="ORF">dnm_069020</name>
</gene>
<evidence type="ECO:0000313" key="4">
    <source>
        <dbReference type="Proteomes" id="UP000663722"/>
    </source>
</evidence>
<dbReference type="GO" id="GO:0006508">
    <property type="term" value="P:proteolysis"/>
    <property type="evidence" value="ECO:0007669"/>
    <property type="project" value="InterPro"/>
</dbReference>
<organism evidence="3 4">
    <name type="scientific">Desulfonema magnum</name>
    <dbReference type="NCBI Taxonomy" id="45655"/>
    <lineage>
        <taxon>Bacteria</taxon>
        <taxon>Pseudomonadati</taxon>
        <taxon>Thermodesulfobacteriota</taxon>
        <taxon>Desulfobacteria</taxon>
        <taxon>Desulfobacterales</taxon>
        <taxon>Desulfococcaceae</taxon>
        <taxon>Desulfonema</taxon>
    </lineage>
</organism>
<dbReference type="Gene3D" id="3.90.70.50">
    <property type="entry name" value="Peptidase C10, streptopain"/>
    <property type="match status" value="1"/>
</dbReference>
<dbReference type="AlphaFoldDB" id="A0A975GRF4"/>
<dbReference type="RefSeq" id="WP_207678860.1">
    <property type="nucleotide sequence ID" value="NZ_CP061800.1"/>
</dbReference>
<dbReference type="GO" id="GO:0008234">
    <property type="term" value="F:cysteine-type peptidase activity"/>
    <property type="evidence" value="ECO:0007669"/>
    <property type="project" value="InterPro"/>
</dbReference>
<protein>
    <submittedName>
        <fullName evidence="3">Peptidase C10 family protein domain-containing protein</fullName>
    </submittedName>
</protein>
<dbReference type="GO" id="GO:0000272">
    <property type="term" value="P:polysaccharide catabolic process"/>
    <property type="evidence" value="ECO:0007669"/>
    <property type="project" value="InterPro"/>
</dbReference>
<dbReference type="InterPro" id="IPR038765">
    <property type="entry name" value="Papain-like_cys_pep_sf"/>
</dbReference>
<keyword evidence="4" id="KW-1185">Reference proteome</keyword>
<dbReference type="Gene3D" id="2.60.40.10">
    <property type="entry name" value="Immunoglobulins"/>
    <property type="match status" value="1"/>
</dbReference>
<dbReference type="SUPFAM" id="SSF63446">
    <property type="entry name" value="Type I dockerin domain"/>
    <property type="match status" value="1"/>
</dbReference>
<dbReference type="SUPFAM" id="SSF54001">
    <property type="entry name" value="Cysteine proteinases"/>
    <property type="match status" value="1"/>
</dbReference>
<dbReference type="InterPro" id="IPR003961">
    <property type="entry name" value="FN3_dom"/>
</dbReference>
<feature type="active site" description="Proton acceptor" evidence="1">
    <location>
        <position position="338"/>
    </location>
</feature>
<dbReference type="SUPFAM" id="SSF52833">
    <property type="entry name" value="Thioredoxin-like"/>
    <property type="match status" value="1"/>
</dbReference>
<name>A0A975GRF4_9BACT</name>
<dbReference type="InterPro" id="IPR044934">
    <property type="entry name" value="Streptopain_sf"/>
</dbReference>
<evidence type="ECO:0000256" key="1">
    <source>
        <dbReference type="PIRSR" id="PIRSR600200-1"/>
    </source>
</evidence>
<proteinExistence type="predicted"/>
<dbReference type="InterPro" id="IPR036116">
    <property type="entry name" value="FN3_sf"/>
</dbReference>
<dbReference type="InterPro" id="IPR036439">
    <property type="entry name" value="Dockerin_dom_sf"/>
</dbReference>
<dbReference type="Pfam" id="PF01640">
    <property type="entry name" value="Peptidase_C10"/>
    <property type="match status" value="1"/>
</dbReference>
<evidence type="ECO:0000313" key="3">
    <source>
        <dbReference type="EMBL" id="QTA90840.1"/>
    </source>
</evidence>
<reference evidence="3" key="1">
    <citation type="journal article" date="2021" name="Microb. Physiol.">
        <title>Proteogenomic Insights into the Physiology of Marine, Sulfate-Reducing, Filamentous Desulfonema limicola and Desulfonema magnum.</title>
        <authorList>
            <person name="Schnaars V."/>
            <person name="Wohlbrand L."/>
            <person name="Scheve S."/>
            <person name="Hinrichs C."/>
            <person name="Reinhardt R."/>
            <person name="Rabus R."/>
        </authorList>
    </citation>
    <scope>NUCLEOTIDE SEQUENCE</scope>
    <source>
        <strain evidence="3">4be13</strain>
    </source>
</reference>
<dbReference type="InterPro" id="IPR000200">
    <property type="entry name" value="Peptidase_C10"/>
</dbReference>